<comment type="caution">
    <text evidence="6">The sequence shown here is derived from an EMBL/GenBank/DDBJ whole genome shotgun (WGS) entry which is preliminary data.</text>
</comment>
<gene>
    <name evidence="6" type="ORF">ANACOL_02156</name>
</gene>
<dbReference type="CDD" id="cd03349">
    <property type="entry name" value="LbH_XAT"/>
    <property type="match status" value="1"/>
</dbReference>
<evidence type="ECO:0000313" key="7">
    <source>
        <dbReference type="Proteomes" id="UP000003803"/>
    </source>
</evidence>
<dbReference type="EMBL" id="ABGD02000018">
    <property type="protein sequence ID" value="EDS10975.1"/>
    <property type="molecule type" value="Genomic_DNA"/>
</dbReference>
<sequence length="206" mass="23346">MINLIYKVYYCMPRWIQSLVSRIVYKPKLGKGVNLYGWPVFSANVSIGDYSFLKQNQFIRNVQIGKFCCIAEGLTVGLNEHPYHNFSSYRMTGMASPISRKLKWGGGQMEINSKITLIGNDVWIGDSVTIKGGVTIGNGAVIGSKTMVTKDVPPYAIVGGVPARVIKYRFDQETIDFLQALSWWDWPPERISRDIDRLERFDRGLL</sequence>
<dbReference type="GO" id="GO:0009085">
    <property type="term" value="P:lysine biosynthetic process"/>
    <property type="evidence" value="ECO:0007669"/>
    <property type="project" value="UniProtKB-KW"/>
</dbReference>
<name>B0PBK0_9FIRM</name>
<keyword evidence="3" id="KW-0677">Repeat</keyword>
<evidence type="ECO:0000313" key="6">
    <source>
        <dbReference type="EMBL" id="EDS10975.1"/>
    </source>
</evidence>
<keyword evidence="2 6" id="KW-0808">Transferase</keyword>
<reference evidence="6" key="1">
    <citation type="submission" date="2007-11" db="EMBL/GenBank/DDBJ databases">
        <authorList>
            <person name="Fulton L."/>
            <person name="Clifton S."/>
            <person name="Fulton B."/>
            <person name="Xu J."/>
            <person name="Minx P."/>
            <person name="Pepin K.H."/>
            <person name="Johnson M."/>
            <person name="Thiruvilangam P."/>
            <person name="Bhonagiri V."/>
            <person name="Nash W.E."/>
            <person name="Mardis E.R."/>
            <person name="Wilson R.K."/>
        </authorList>
    </citation>
    <scope>NUCLEOTIDE SEQUENCE [LARGE SCALE GENOMIC DNA]</scope>
    <source>
        <strain evidence="6">DSM 17241</strain>
    </source>
</reference>
<dbReference type="InterPro" id="IPR001451">
    <property type="entry name" value="Hexapep"/>
</dbReference>
<dbReference type="Gene3D" id="2.160.10.10">
    <property type="entry name" value="Hexapeptide repeat proteins"/>
    <property type="match status" value="1"/>
</dbReference>
<protein>
    <submittedName>
        <fullName evidence="6">Bacterial transferase hexapeptide repeat protein</fullName>
    </submittedName>
</protein>
<dbReference type="PANTHER" id="PTHR43300:SF10">
    <property type="entry name" value="2,3,4,5-TETRAHYDROPYRIDINE-2,6-DICARBOXYLATE N-ACETYLTRANSFERASE"/>
    <property type="match status" value="1"/>
</dbReference>
<accession>B0PBK0</accession>
<evidence type="ECO:0000256" key="4">
    <source>
        <dbReference type="ARBA" id="ARBA00022915"/>
    </source>
</evidence>
<keyword evidence="5" id="KW-0457">Lysine biosynthesis</keyword>
<dbReference type="GO" id="GO:0016740">
    <property type="term" value="F:transferase activity"/>
    <property type="evidence" value="ECO:0007669"/>
    <property type="project" value="UniProtKB-KW"/>
</dbReference>
<dbReference type="InterPro" id="IPR011004">
    <property type="entry name" value="Trimer_LpxA-like_sf"/>
</dbReference>
<keyword evidence="1" id="KW-0028">Amino-acid biosynthesis</keyword>
<keyword evidence="7" id="KW-1185">Reference proteome</keyword>
<dbReference type="PANTHER" id="PTHR43300">
    <property type="entry name" value="ACETYLTRANSFERASE"/>
    <property type="match status" value="1"/>
</dbReference>
<dbReference type="InterPro" id="IPR050179">
    <property type="entry name" value="Trans_hexapeptide_repeat"/>
</dbReference>
<organism evidence="6 7">
    <name type="scientific">Anaerotruncus colihominis DSM 17241</name>
    <dbReference type="NCBI Taxonomy" id="445972"/>
    <lineage>
        <taxon>Bacteria</taxon>
        <taxon>Bacillati</taxon>
        <taxon>Bacillota</taxon>
        <taxon>Clostridia</taxon>
        <taxon>Eubacteriales</taxon>
        <taxon>Oscillospiraceae</taxon>
        <taxon>Anaerotruncus</taxon>
    </lineage>
</organism>
<keyword evidence="4" id="KW-0220">Diaminopimelate biosynthesis</keyword>
<reference evidence="6" key="2">
    <citation type="submission" date="2013-09" db="EMBL/GenBank/DDBJ databases">
        <title>Draft genome sequence of Anaerotruncus colihominis(DSM 17241).</title>
        <authorList>
            <person name="Sudarsanam P."/>
            <person name="Ley R."/>
            <person name="Guruge J."/>
            <person name="Turnbaugh P.J."/>
            <person name="Mahowald M."/>
            <person name="Liep D."/>
            <person name="Gordon J."/>
        </authorList>
    </citation>
    <scope>NUCLEOTIDE SEQUENCE</scope>
    <source>
        <strain evidence="6">DSM 17241</strain>
    </source>
</reference>
<proteinExistence type="predicted"/>
<dbReference type="GO" id="GO:0019877">
    <property type="term" value="P:diaminopimelate biosynthetic process"/>
    <property type="evidence" value="ECO:0007669"/>
    <property type="project" value="UniProtKB-KW"/>
</dbReference>
<evidence type="ECO:0000256" key="3">
    <source>
        <dbReference type="ARBA" id="ARBA00022737"/>
    </source>
</evidence>
<dbReference type="RefSeq" id="WP_006873074.1">
    <property type="nucleotide sequence ID" value="NZ_DS544171.1"/>
</dbReference>
<dbReference type="eggNOG" id="COG0110">
    <property type="taxonomic scope" value="Bacteria"/>
</dbReference>
<dbReference type="HOGENOM" id="CLU_051638_5_0_9"/>
<dbReference type="Pfam" id="PF00132">
    <property type="entry name" value="Hexapep"/>
    <property type="match status" value="1"/>
</dbReference>
<dbReference type="AlphaFoldDB" id="B0PBK0"/>
<dbReference type="InterPro" id="IPR018357">
    <property type="entry name" value="Hexapep_transf_CS"/>
</dbReference>
<evidence type="ECO:0000256" key="2">
    <source>
        <dbReference type="ARBA" id="ARBA00022679"/>
    </source>
</evidence>
<dbReference type="Proteomes" id="UP000003803">
    <property type="component" value="Unassembled WGS sequence"/>
</dbReference>
<dbReference type="PROSITE" id="PS00101">
    <property type="entry name" value="HEXAPEP_TRANSFERASES"/>
    <property type="match status" value="1"/>
</dbReference>
<evidence type="ECO:0000256" key="1">
    <source>
        <dbReference type="ARBA" id="ARBA00022605"/>
    </source>
</evidence>
<evidence type="ECO:0000256" key="5">
    <source>
        <dbReference type="ARBA" id="ARBA00023154"/>
    </source>
</evidence>
<dbReference type="SUPFAM" id="SSF51161">
    <property type="entry name" value="Trimeric LpxA-like enzymes"/>
    <property type="match status" value="1"/>
</dbReference>